<dbReference type="Pfam" id="PF00076">
    <property type="entry name" value="RRM_1"/>
    <property type="match status" value="2"/>
</dbReference>
<protein>
    <recommendedName>
        <fullName evidence="3">tRNA selenocysteine-associated protein 1</fullName>
    </recommendedName>
</protein>
<dbReference type="InterPro" id="IPR035979">
    <property type="entry name" value="RBD_domain_sf"/>
</dbReference>
<dbReference type="InterPro" id="IPR012677">
    <property type="entry name" value="Nucleotide-bd_a/b_plait_sf"/>
</dbReference>
<evidence type="ECO:0000256" key="3">
    <source>
        <dbReference type="ARBA" id="ARBA00033477"/>
    </source>
</evidence>
<dbReference type="FunFam" id="3.30.70.330:FF:000159">
    <property type="entry name" value="tRNA selenocysteine 1-associated protein 1"/>
    <property type="match status" value="1"/>
</dbReference>
<accession>A0A3S3NS76</accession>
<evidence type="ECO:0000256" key="4">
    <source>
        <dbReference type="PROSITE-ProRule" id="PRU00176"/>
    </source>
</evidence>
<dbReference type="Gene3D" id="3.30.70.330">
    <property type="match status" value="2"/>
</dbReference>
<dbReference type="Proteomes" id="UP000285301">
    <property type="component" value="Unassembled WGS sequence"/>
</dbReference>
<evidence type="ECO:0000313" key="7">
    <source>
        <dbReference type="Proteomes" id="UP000285301"/>
    </source>
</evidence>
<sequence>IEQYMDENFIMQAFALLGEEVIAVKIIRNKLDGSPIGYGFVSFKDQETAKRVLFKFNRRQIPNAPQGKKFKLNNVGKHEVLRDYTIFVGDLPPEIDDITLLTGFSVRYPSAKAAKVILNSEGRSKCFGFVKFEDEYDYEIALRECANVVIFGPKPIRVSVAVPKSKSIQRNIYAKGSSNIVLTPSNEYNFEGEESINIESHTCRYYQNYYDRGYNCCDNCYYCDTLKCFEGTNDYDVFRSENNPIYICEAVNTAAIFSFEDFLGSIHDSNWF</sequence>
<dbReference type="AlphaFoldDB" id="A0A3S3NS76"/>
<keyword evidence="2 4" id="KW-0694">RNA-binding</keyword>
<evidence type="ECO:0000259" key="5">
    <source>
        <dbReference type="PROSITE" id="PS50102"/>
    </source>
</evidence>
<dbReference type="STRING" id="1965070.A0A3S3NS76"/>
<dbReference type="SMART" id="SM00360">
    <property type="entry name" value="RRM"/>
    <property type="match status" value="2"/>
</dbReference>
<reference evidence="6 7" key="1">
    <citation type="journal article" date="2018" name="Gigascience">
        <title>Genomes of trombidid mites reveal novel predicted allergens and laterally-transferred genes associated with secondary metabolism.</title>
        <authorList>
            <person name="Dong X."/>
            <person name="Chaisiri K."/>
            <person name="Xia D."/>
            <person name="Armstrong S.D."/>
            <person name="Fang Y."/>
            <person name="Donnelly M.J."/>
            <person name="Kadowaki T."/>
            <person name="McGarry J.W."/>
            <person name="Darby A.C."/>
            <person name="Makepeace B.L."/>
        </authorList>
    </citation>
    <scope>NUCLEOTIDE SEQUENCE [LARGE SCALE GENOMIC DNA]</scope>
    <source>
        <strain evidence="6">UoL-WK</strain>
    </source>
</reference>
<feature type="non-terminal residue" evidence="6">
    <location>
        <position position="1"/>
    </location>
</feature>
<dbReference type="InterPro" id="IPR000504">
    <property type="entry name" value="RRM_dom"/>
</dbReference>
<dbReference type="EMBL" id="NCKU01010519">
    <property type="protein sequence ID" value="RWS00779.1"/>
    <property type="molecule type" value="Genomic_DNA"/>
</dbReference>
<keyword evidence="7" id="KW-1185">Reference proteome</keyword>
<name>A0A3S3NS76_9ACAR</name>
<evidence type="ECO:0000256" key="2">
    <source>
        <dbReference type="ARBA" id="ARBA00022884"/>
    </source>
</evidence>
<gene>
    <name evidence="6" type="ORF">B4U79_09255</name>
</gene>
<evidence type="ECO:0000256" key="1">
    <source>
        <dbReference type="ARBA" id="ARBA00008920"/>
    </source>
</evidence>
<dbReference type="GO" id="GO:0003723">
    <property type="term" value="F:RNA binding"/>
    <property type="evidence" value="ECO:0007669"/>
    <property type="project" value="UniProtKB-UniRule"/>
</dbReference>
<organism evidence="6 7">
    <name type="scientific">Dinothrombium tinctorium</name>
    <dbReference type="NCBI Taxonomy" id="1965070"/>
    <lineage>
        <taxon>Eukaryota</taxon>
        <taxon>Metazoa</taxon>
        <taxon>Ecdysozoa</taxon>
        <taxon>Arthropoda</taxon>
        <taxon>Chelicerata</taxon>
        <taxon>Arachnida</taxon>
        <taxon>Acari</taxon>
        <taxon>Acariformes</taxon>
        <taxon>Trombidiformes</taxon>
        <taxon>Prostigmata</taxon>
        <taxon>Anystina</taxon>
        <taxon>Parasitengona</taxon>
        <taxon>Trombidioidea</taxon>
        <taxon>Trombidiidae</taxon>
        <taxon>Dinothrombium</taxon>
    </lineage>
</organism>
<dbReference type="InterPro" id="IPR040434">
    <property type="entry name" value="TSAP1"/>
</dbReference>
<dbReference type="SUPFAM" id="SSF54928">
    <property type="entry name" value="RNA-binding domain, RBD"/>
    <property type="match status" value="2"/>
</dbReference>
<dbReference type="PANTHER" id="PTHR37457:SF3">
    <property type="entry name" value="TRNA SELENOCYSTEINE-ASSOCIATED PROTEIN 1"/>
    <property type="match status" value="1"/>
</dbReference>
<dbReference type="PROSITE" id="PS50102">
    <property type="entry name" value="RRM"/>
    <property type="match status" value="2"/>
</dbReference>
<dbReference type="OrthoDB" id="446113at2759"/>
<feature type="domain" description="RRM" evidence="5">
    <location>
        <begin position="84"/>
        <end position="163"/>
    </location>
</feature>
<dbReference type="PANTHER" id="PTHR37457">
    <property type="entry name" value="TRNA SELENOCYSTEINE 1-ASSOCIATED PROTEIN 1-RELATED"/>
    <property type="match status" value="1"/>
</dbReference>
<proteinExistence type="inferred from homology"/>
<feature type="domain" description="RRM" evidence="5">
    <location>
        <begin position="1"/>
        <end position="77"/>
    </location>
</feature>
<comment type="caution">
    <text evidence="6">The sequence shown here is derived from an EMBL/GenBank/DDBJ whole genome shotgun (WGS) entry which is preliminary data.</text>
</comment>
<comment type="similarity">
    <text evidence="1">Belongs to the RRM TRSPAP family.</text>
</comment>
<evidence type="ECO:0000313" key="6">
    <source>
        <dbReference type="EMBL" id="RWS00779.1"/>
    </source>
</evidence>